<sequence>MDYKVHSVSKTFYEDSLQVIGIYQRMIDEIDTYKPDERMLVHSFDARNYPGIEDMLLKKRIIKYKVRYMAKYLTIARKKEEGPSIRRELLLELEGIKEHLANVIVADDH</sequence>
<keyword evidence="2" id="KW-1185">Reference proteome</keyword>
<evidence type="ECO:0000313" key="2">
    <source>
        <dbReference type="Proteomes" id="UP000570361"/>
    </source>
</evidence>
<dbReference type="RefSeq" id="WP_183603491.1">
    <property type="nucleotide sequence ID" value="NZ_JACHXK010000018.1"/>
</dbReference>
<dbReference type="AlphaFoldDB" id="A0A7W5B3S9"/>
<comment type="caution">
    <text evidence="1">The sequence shown here is derived from an EMBL/GenBank/DDBJ whole genome shotgun (WGS) entry which is preliminary data.</text>
</comment>
<organism evidence="1 2">
    <name type="scientific">Paenibacillus phyllosphaerae</name>
    <dbReference type="NCBI Taxonomy" id="274593"/>
    <lineage>
        <taxon>Bacteria</taxon>
        <taxon>Bacillati</taxon>
        <taxon>Bacillota</taxon>
        <taxon>Bacilli</taxon>
        <taxon>Bacillales</taxon>
        <taxon>Paenibacillaceae</taxon>
        <taxon>Paenibacillus</taxon>
    </lineage>
</organism>
<gene>
    <name evidence="1" type="ORF">FHS18_005528</name>
</gene>
<dbReference type="EMBL" id="JACHXK010000018">
    <property type="protein sequence ID" value="MBB3113416.1"/>
    <property type="molecule type" value="Genomic_DNA"/>
</dbReference>
<reference evidence="1 2" key="1">
    <citation type="submission" date="2020-08" db="EMBL/GenBank/DDBJ databases">
        <title>Genomic Encyclopedia of Type Strains, Phase III (KMG-III): the genomes of soil and plant-associated and newly described type strains.</title>
        <authorList>
            <person name="Whitman W."/>
        </authorList>
    </citation>
    <scope>NUCLEOTIDE SEQUENCE [LARGE SCALE GENOMIC DNA]</scope>
    <source>
        <strain evidence="1 2">CECT 5862</strain>
    </source>
</reference>
<name>A0A7W5B3S9_9BACL</name>
<evidence type="ECO:0000313" key="1">
    <source>
        <dbReference type="EMBL" id="MBB3113416.1"/>
    </source>
</evidence>
<accession>A0A7W5B3S9</accession>
<dbReference type="Proteomes" id="UP000570361">
    <property type="component" value="Unassembled WGS sequence"/>
</dbReference>
<proteinExistence type="predicted"/>
<protein>
    <submittedName>
        <fullName evidence="1">Uncharacterized protein</fullName>
    </submittedName>
</protein>